<keyword evidence="1" id="KW-1133">Transmembrane helix</keyword>
<reference evidence="2 3" key="1">
    <citation type="journal article" date="2010" name="Stand. Genomic Sci.">
        <title>Complete genome sequence of Desulfarculus baarsii type strain (2st14).</title>
        <authorList>
            <person name="Sun H."/>
            <person name="Spring S."/>
            <person name="Lapidus A."/>
            <person name="Davenport K."/>
            <person name="Del Rio T.G."/>
            <person name="Tice H."/>
            <person name="Nolan M."/>
            <person name="Copeland A."/>
            <person name="Cheng J.F."/>
            <person name="Lucas S."/>
            <person name="Tapia R."/>
            <person name="Goodwin L."/>
            <person name="Pitluck S."/>
            <person name="Ivanova N."/>
            <person name="Pagani I."/>
            <person name="Mavromatis K."/>
            <person name="Ovchinnikova G."/>
            <person name="Pati A."/>
            <person name="Chen A."/>
            <person name="Palaniappan K."/>
            <person name="Hauser L."/>
            <person name="Chang Y.J."/>
            <person name="Jeffries C.D."/>
            <person name="Detter J.C."/>
            <person name="Han C."/>
            <person name="Rohde M."/>
            <person name="Brambilla E."/>
            <person name="Goker M."/>
            <person name="Woyke T."/>
            <person name="Bristow J."/>
            <person name="Eisen J.A."/>
            <person name="Markowitz V."/>
            <person name="Hugenholtz P."/>
            <person name="Kyrpides N.C."/>
            <person name="Klenk H.P."/>
            <person name="Land M."/>
        </authorList>
    </citation>
    <scope>NUCLEOTIDE SEQUENCE [LARGE SCALE GENOMIC DNA]</scope>
    <source>
        <strain evidence="3">ATCC 33931 / DSM 2075 / LMG 7858 / VKM B-1802 / 2st14</strain>
    </source>
</reference>
<organism evidence="2 3">
    <name type="scientific">Desulfarculus baarsii (strain ATCC 33931 / DSM 2075 / LMG 7858 / VKM B-1802 / 2st14)</name>
    <dbReference type="NCBI Taxonomy" id="644282"/>
    <lineage>
        <taxon>Bacteria</taxon>
        <taxon>Pseudomonadati</taxon>
        <taxon>Thermodesulfobacteriota</taxon>
        <taxon>Desulfarculia</taxon>
        <taxon>Desulfarculales</taxon>
        <taxon>Desulfarculaceae</taxon>
        <taxon>Desulfarculus</taxon>
    </lineage>
</organism>
<dbReference type="RefSeq" id="WP_013260066.1">
    <property type="nucleotide sequence ID" value="NC_014365.1"/>
</dbReference>
<keyword evidence="1" id="KW-0472">Membrane</keyword>
<evidence type="ECO:0000256" key="1">
    <source>
        <dbReference type="SAM" id="Phobius"/>
    </source>
</evidence>
<evidence type="ECO:0000313" key="2">
    <source>
        <dbReference type="EMBL" id="ADK86630.1"/>
    </source>
</evidence>
<feature type="transmembrane region" description="Helical" evidence="1">
    <location>
        <begin position="64"/>
        <end position="81"/>
    </location>
</feature>
<protein>
    <submittedName>
        <fullName evidence="2">Uncharacterized protein</fullName>
    </submittedName>
</protein>
<sequence>MNDDGQTMIAVESLRGQLRRLDTVLKMTVAEQRRVNAELTEKINLQAARGEAFDARLDRLDNRLATYSGGLLAIWLLIQAADKLLR</sequence>
<keyword evidence="3" id="KW-1185">Reference proteome</keyword>
<gene>
    <name evidence="2" type="ordered locus">Deba_3277</name>
</gene>
<dbReference type="OrthoDB" id="9879242at2"/>
<dbReference type="HOGENOM" id="CLU_2492736_0_0_7"/>
<dbReference type="AlphaFoldDB" id="E1QM45"/>
<evidence type="ECO:0000313" key="3">
    <source>
        <dbReference type="Proteomes" id="UP000009047"/>
    </source>
</evidence>
<dbReference type="STRING" id="644282.Deba_3277"/>
<keyword evidence="1" id="KW-0812">Transmembrane</keyword>
<proteinExistence type="predicted"/>
<accession>E1QM45</accession>
<dbReference type="EMBL" id="CP002085">
    <property type="protein sequence ID" value="ADK86630.1"/>
    <property type="molecule type" value="Genomic_DNA"/>
</dbReference>
<dbReference type="Proteomes" id="UP000009047">
    <property type="component" value="Chromosome"/>
</dbReference>
<name>E1QM45_DESB2</name>
<dbReference type="KEGG" id="dbr:Deba_3277"/>